<evidence type="ECO:0000313" key="1">
    <source>
        <dbReference type="EMBL" id="MBK9716085.1"/>
    </source>
</evidence>
<accession>A0A9D7S582</accession>
<dbReference type="AlphaFoldDB" id="A0A9D7S582"/>
<organism evidence="1 2">
    <name type="scientific">Candidatus Defluviibacterium haderslevense</name>
    <dbReference type="NCBI Taxonomy" id="2981993"/>
    <lineage>
        <taxon>Bacteria</taxon>
        <taxon>Pseudomonadati</taxon>
        <taxon>Bacteroidota</taxon>
        <taxon>Saprospiria</taxon>
        <taxon>Saprospirales</taxon>
        <taxon>Saprospiraceae</taxon>
        <taxon>Candidatus Defluviibacterium</taxon>
    </lineage>
</organism>
<dbReference type="EMBL" id="JADKFW010000004">
    <property type="protein sequence ID" value="MBK9716085.1"/>
    <property type="molecule type" value="Genomic_DNA"/>
</dbReference>
<comment type="caution">
    <text evidence="1">The sequence shown here is derived from an EMBL/GenBank/DDBJ whole genome shotgun (WGS) entry which is preliminary data.</text>
</comment>
<gene>
    <name evidence="1" type="ORF">IPO85_00900</name>
</gene>
<protein>
    <submittedName>
        <fullName evidence="1">Uncharacterized protein</fullName>
    </submittedName>
</protein>
<sequence>MEKRLEDKIYHYLLDLFETSATSEIHEFLMHSVIYVEYSYTFVSGDGEVLHIIVDPQLYKKYQQSIHLFKISILNKYFEFTHRRTIGVEVYPDLNKFQILQNTIVPIITPWEEINNEQNHMIKLLKSATNSIDYQNVGNAGRTILQKLSNIVFIPSKHIPEALIDLSEGKFKNRLHTYIKCELSGSINKELRDFSIAAITTAEKSVDLANRLTHDLNANPLLAEVCTISIVTVESIIKLINSTSVANVTFDSKP</sequence>
<dbReference type="Proteomes" id="UP000808349">
    <property type="component" value="Unassembled WGS sequence"/>
</dbReference>
<proteinExistence type="predicted"/>
<evidence type="ECO:0000313" key="2">
    <source>
        <dbReference type="Proteomes" id="UP000808349"/>
    </source>
</evidence>
<name>A0A9D7S582_9BACT</name>
<reference evidence="1 2" key="1">
    <citation type="submission" date="2020-10" db="EMBL/GenBank/DDBJ databases">
        <title>Connecting structure to function with the recovery of over 1000 high-quality activated sludge metagenome-assembled genomes encoding full-length rRNA genes using long-read sequencing.</title>
        <authorList>
            <person name="Singleton C.M."/>
            <person name="Petriglieri F."/>
            <person name="Kristensen J.M."/>
            <person name="Kirkegaard R.H."/>
            <person name="Michaelsen T.Y."/>
            <person name="Andersen M.H."/>
            <person name="Karst S.M."/>
            <person name="Dueholm M.S."/>
            <person name="Nielsen P.H."/>
            <person name="Albertsen M."/>
        </authorList>
    </citation>
    <scope>NUCLEOTIDE SEQUENCE [LARGE SCALE GENOMIC DNA]</scope>
    <source>
        <strain evidence="1">Ribe_18-Q3-R11-54_BAT3C.373</strain>
    </source>
</reference>